<accession>A0A8X8VU60</accession>
<dbReference type="InterPro" id="IPR050747">
    <property type="entry name" value="Mitochondrial_chaperone_BCS1"/>
</dbReference>
<dbReference type="PANTHER" id="PTHR23070">
    <property type="entry name" value="BCS1 AAA-TYPE ATPASE"/>
    <property type="match status" value="1"/>
</dbReference>
<evidence type="ECO:0000259" key="4">
    <source>
        <dbReference type="Pfam" id="PF00004"/>
    </source>
</evidence>
<keyword evidence="8" id="KW-1185">Reference proteome</keyword>
<feature type="domain" description="AAA-type ATPase N-terminal" evidence="5">
    <location>
        <begin position="48"/>
        <end position="105"/>
    </location>
</feature>
<comment type="caution">
    <text evidence="7">The sequence shown here is derived from an EMBL/GenBank/DDBJ whole genome shotgun (WGS) entry which is preliminary data.</text>
</comment>
<dbReference type="SUPFAM" id="SSF52540">
    <property type="entry name" value="P-loop containing nucleoside triphosphate hydrolases"/>
    <property type="match status" value="1"/>
</dbReference>
<dbReference type="Proteomes" id="UP000298416">
    <property type="component" value="Unassembled WGS sequence"/>
</dbReference>
<dbReference type="InterPro" id="IPR003959">
    <property type="entry name" value="ATPase_AAA_core"/>
</dbReference>
<sequence>MISITKKTVNHQSDLRFSYESLPPADKIPTAAAFASAILQKSIASDLIPQKIQTYLSSSLAKLSQQLTVVVDEFDGLTSNQMFDAATAYLAAKISRATTRIKSATAVTKTAKNESSRSELRYFELSFNRKHRDYVLDVYLPYILAKANEMKEEAKSVRMHTVDYNGTDYWSSVVLNHPATSETMATEAETKELMEDLDRFVSRKDYCRRVGKDWKQGYLLEVQCNSDLRRLLIGSSNRSILVIEDIDCNVGLQNRETDTAAVQEDKITLSGLLNFIDGLWSSCRDEKIIVFTTNHRDRLDPALLRPGRMDVHLEMSYCTFSGFKILASTYLRIDYHSFFPVIGELLEEVEATPAEVTGELIKSEDADIARYCTTSLSSFP</sequence>
<evidence type="ECO:0000313" key="7">
    <source>
        <dbReference type="EMBL" id="KAG6382444.1"/>
    </source>
</evidence>
<dbReference type="AlphaFoldDB" id="A0A8X8VU60"/>
<name>A0A8X8VU60_SALSN</name>
<dbReference type="Gene3D" id="6.10.280.40">
    <property type="match status" value="1"/>
</dbReference>
<keyword evidence="2" id="KW-0378">Hydrolase</keyword>
<evidence type="ECO:0000256" key="3">
    <source>
        <dbReference type="ARBA" id="ARBA00022842"/>
    </source>
</evidence>
<dbReference type="InterPro" id="IPR058017">
    <property type="entry name" value="At3g28540-like_C"/>
</dbReference>
<dbReference type="EMBL" id="PNBA02001081">
    <property type="protein sequence ID" value="KAG6382444.1"/>
    <property type="molecule type" value="Genomic_DNA"/>
</dbReference>
<comment type="cofactor">
    <cofactor evidence="1">
        <name>Mg(2+)</name>
        <dbReference type="ChEBI" id="CHEBI:18420"/>
    </cofactor>
</comment>
<dbReference type="InterPro" id="IPR027417">
    <property type="entry name" value="P-loop_NTPase"/>
</dbReference>
<feature type="domain" description="AAA+ ATPase At3g28540-like C-terminal" evidence="6">
    <location>
        <begin position="318"/>
        <end position="373"/>
    </location>
</feature>
<proteinExistence type="predicted"/>
<evidence type="ECO:0008006" key="9">
    <source>
        <dbReference type="Google" id="ProtNLM"/>
    </source>
</evidence>
<feature type="domain" description="ATPase AAA-type core" evidence="4">
    <location>
        <begin position="229"/>
        <end position="316"/>
    </location>
</feature>
<evidence type="ECO:0000256" key="1">
    <source>
        <dbReference type="ARBA" id="ARBA00001946"/>
    </source>
</evidence>
<evidence type="ECO:0000259" key="6">
    <source>
        <dbReference type="Pfam" id="PF25568"/>
    </source>
</evidence>
<dbReference type="GO" id="GO:0016887">
    <property type="term" value="F:ATP hydrolysis activity"/>
    <property type="evidence" value="ECO:0007669"/>
    <property type="project" value="InterPro"/>
</dbReference>
<keyword evidence="3" id="KW-0460">Magnesium</keyword>
<dbReference type="Gene3D" id="3.40.50.300">
    <property type="entry name" value="P-loop containing nucleotide triphosphate hydrolases"/>
    <property type="match status" value="1"/>
</dbReference>
<dbReference type="Pfam" id="PF00004">
    <property type="entry name" value="AAA"/>
    <property type="match status" value="1"/>
</dbReference>
<dbReference type="Pfam" id="PF14363">
    <property type="entry name" value="AAA_assoc"/>
    <property type="match status" value="1"/>
</dbReference>
<dbReference type="InterPro" id="IPR025753">
    <property type="entry name" value="AAA_N_dom"/>
</dbReference>
<reference evidence="7" key="2">
    <citation type="submission" date="2020-08" db="EMBL/GenBank/DDBJ databases">
        <title>Plant Genome Project.</title>
        <authorList>
            <person name="Zhang R.-G."/>
        </authorList>
    </citation>
    <scope>NUCLEOTIDE SEQUENCE</scope>
    <source>
        <strain evidence="7">Huo1</strain>
        <tissue evidence="7">Leaf</tissue>
    </source>
</reference>
<gene>
    <name evidence="7" type="ORF">SASPL_157893</name>
</gene>
<dbReference type="GO" id="GO:0005524">
    <property type="term" value="F:ATP binding"/>
    <property type="evidence" value="ECO:0007669"/>
    <property type="project" value="InterPro"/>
</dbReference>
<evidence type="ECO:0000313" key="8">
    <source>
        <dbReference type="Proteomes" id="UP000298416"/>
    </source>
</evidence>
<evidence type="ECO:0000256" key="2">
    <source>
        <dbReference type="ARBA" id="ARBA00022801"/>
    </source>
</evidence>
<dbReference type="Pfam" id="PF25568">
    <property type="entry name" value="AAA_lid_At3g28540"/>
    <property type="match status" value="1"/>
</dbReference>
<reference evidence="7" key="1">
    <citation type="submission" date="2018-01" db="EMBL/GenBank/DDBJ databases">
        <authorList>
            <person name="Mao J.F."/>
        </authorList>
    </citation>
    <scope>NUCLEOTIDE SEQUENCE</scope>
    <source>
        <strain evidence="7">Huo1</strain>
        <tissue evidence="7">Leaf</tissue>
    </source>
</reference>
<organism evidence="7">
    <name type="scientific">Salvia splendens</name>
    <name type="common">Scarlet sage</name>
    <dbReference type="NCBI Taxonomy" id="180675"/>
    <lineage>
        <taxon>Eukaryota</taxon>
        <taxon>Viridiplantae</taxon>
        <taxon>Streptophyta</taxon>
        <taxon>Embryophyta</taxon>
        <taxon>Tracheophyta</taxon>
        <taxon>Spermatophyta</taxon>
        <taxon>Magnoliopsida</taxon>
        <taxon>eudicotyledons</taxon>
        <taxon>Gunneridae</taxon>
        <taxon>Pentapetalae</taxon>
        <taxon>asterids</taxon>
        <taxon>lamiids</taxon>
        <taxon>Lamiales</taxon>
        <taxon>Lamiaceae</taxon>
        <taxon>Nepetoideae</taxon>
        <taxon>Mentheae</taxon>
        <taxon>Salviinae</taxon>
        <taxon>Salvia</taxon>
        <taxon>Salvia subgen. Calosphace</taxon>
        <taxon>core Calosphace</taxon>
    </lineage>
</organism>
<protein>
    <recommendedName>
        <fullName evidence="9">Mitochondrial chaperone BCS1</fullName>
    </recommendedName>
</protein>
<evidence type="ECO:0000259" key="5">
    <source>
        <dbReference type="Pfam" id="PF14363"/>
    </source>
</evidence>